<gene>
    <name evidence="1" type="ORF">CRV2_00007339</name>
</gene>
<protein>
    <submittedName>
        <fullName evidence="1">Uncharacterized protein</fullName>
    </submittedName>
</protein>
<proteinExistence type="predicted"/>
<dbReference type="Proteomes" id="UP000836387">
    <property type="component" value="Unassembled WGS sequence"/>
</dbReference>
<reference evidence="1" key="2">
    <citation type="submission" date="2021-10" db="EMBL/GenBank/DDBJ databases">
        <authorList>
            <person name="Piombo E."/>
        </authorList>
    </citation>
    <scope>NUCLEOTIDE SEQUENCE</scope>
</reference>
<organism evidence="1 2">
    <name type="scientific">Clonostachys rosea f. rosea IK726</name>
    <dbReference type="NCBI Taxonomy" id="1349383"/>
    <lineage>
        <taxon>Eukaryota</taxon>
        <taxon>Fungi</taxon>
        <taxon>Dikarya</taxon>
        <taxon>Ascomycota</taxon>
        <taxon>Pezizomycotina</taxon>
        <taxon>Sordariomycetes</taxon>
        <taxon>Hypocreomycetidae</taxon>
        <taxon>Hypocreales</taxon>
        <taxon>Bionectriaceae</taxon>
        <taxon>Clonostachys</taxon>
    </lineage>
</organism>
<accession>A0ACA9TDA3</accession>
<sequence length="137" mass="15965">MPKSVRFIEKPRIRLFERYNIIRPGEDASNKMLPETDFVSALDGQRISEIAAEYKDYTVKSLSCEYIDKHMSIEQKEQMLKTIADEVFKALEIDKSGNTQAWYALIDKMTRTNLLKHSTYHKLEAVKNTTEKIEEMG</sequence>
<keyword evidence="2" id="KW-1185">Reference proteome</keyword>
<reference evidence="1" key="1">
    <citation type="submission" date="2020-04" db="EMBL/GenBank/DDBJ databases">
        <authorList>
            <person name="Broberg M."/>
        </authorList>
    </citation>
    <scope>NUCLEOTIDE SEQUENCE</scope>
</reference>
<dbReference type="EMBL" id="CADEHS020000003">
    <property type="protein sequence ID" value="CAG9938906.1"/>
    <property type="molecule type" value="Genomic_DNA"/>
</dbReference>
<evidence type="ECO:0000313" key="1">
    <source>
        <dbReference type="EMBL" id="CAG9938906.1"/>
    </source>
</evidence>
<name>A0ACA9TDA3_BIOOC</name>
<comment type="caution">
    <text evidence="1">The sequence shown here is derived from an EMBL/GenBank/DDBJ whole genome shotgun (WGS) entry which is preliminary data.</text>
</comment>
<evidence type="ECO:0000313" key="2">
    <source>
        <dbReference type="Proteomes" id="UP000836387"/>
    </source>
</evidence>